<feature type="non-terminal residue" evidence="2">
    <location>
        <position position="97"/>
    </location>
</feature>
<dbReference type="GO" id="GO:0005319">
    <property type="term" value="F:lipid transporter activity"/>
    <property type="evidence" value="ECO:0007669"/>
    <property type="project" value="TreeGrafter"/>
</dbReference>
<comment type="caution">
    <text evidence="2">The sequence shown here is derived from an EMBL/GenBank/DDBJ whole genome shotgun (WGS) entry which is preliminary data.</text>
</comment>
<evidence type="ECO:0000313" key="3">
    <source>
        <dbReference type="Proteomes" id="UP000004810"/>
    </source>
</evidence>
<dbReference type="GO" id="GO:0005524">
    <property type="term" value="F:ATP binding"/>
    <property type="evidence" value="ECO:0007669"/>
    <property type="project" value="InterPro"/>
</dbReference>
<sequence length="97" mass="10719">ITVLLGHNGAGKSTTFSLITGLISPTSGSIYICGNRMESRSIGHCQREIGFCPQYNALFNLLTVREHLEMFRKLSNSRANCAMKLMKDIQLDNVADV</sequence>
<accession>J9DJP3</accession>
<feature type="domain" description="ABC transporter" evidence="1">
    <location>
        <begin position="1"/>
        <end position="88"/>
    </location>
</feature>
<dbReference type="GO" id="GO:0016887">
    <property type="term" value="F:ATP hydrolysis activity"/>
    <property type="evidence" value="ECO:0007669"/>
    <property type="project" value="InterPro"/>
</dbReference>
<dbReference type="GO" id="GO:0140359">
    <property type="term" value="F:ABC-type transporter activity"/>
    <property type="evidence" value="ECO:0007669"/>
    <property type="project" value="InterPro"/>
</dbReference>
<name>J9DJP3_WUCBA</name>
<dbReference type="Gene3D" id="3.40.50.300">
    <property type="entry name" value="P-loop containing nucleotide triphosphate hydrolases"/>
    <property type="match status" value="1"/>
</dbReference>
<dbReference type="SUPFAM" id="SSF52540">
    <property type="entry name" value="P-loop containing nucleoside triphosphate hydrolases"/>
    <property type="match status" value="1"/>
</dbReference>
<dbReference type="PANTHER" id="PTHR19229">
    <property type="entry name" value="ATP-BINDING CASSETTE TRANSPORTER SUBFAMILY A ABCA"/>
    <property type="match status" value="1"/>
</dbReference>
<organism evidence="2 3">
    <name type="scientific">Wuchereria bancrofti</name>
    <dbReference type="NCBI Taxonomy" id="6293"/>
    <lineage>
        <taxon>Eukaryota</taxon>
        <taxon>Metazoa</taxon>
        <taxon>Ecdysozoa</taxon>
        <taxon>Nematoda</taxon>
        <taxon>Chromadorea</taxon>
        <taxon>Rhabditida</taxon>
        <taxon>Spirurina</taxon>
        <taxon>Spiruromorpha</taxon>
        <taxon>Filarioidea</taxon>
        <taxon>Onchocercidae</taxon>
        <taxon>Wuchereria</taxon>
    </lineage>
</organism>
<reference evidence="3" key="1">
    <citation type="submission" date="2012-08" db="EMBL/GenBank/DDBJ databases">
        <title>The Genome Sequence of Wuchereria bancrofti.</title>
        <authorList>
            <person name="Nutman T.B."/>
            <person name="Fink D.L."/>
            <person name="Russ C."/>
            <person name="Young S."/>
            <person name="Zeng Q."/>
            <person name="Koehrsen M."/>
            <person name="Alvarado L."/>
            <person name="Berlin A."/>
            <person name="Chapman S.B."/>
            <person name="Chen Z."/>
            <person name="Freedman E."/>
            <person name="Gellesch M."/>
            <person name="Goldberg J."/>
            <person name="Griggs A."/>
            <person name="Gujja S."/>
            <person name="Heilman E.R."/>
            <person name="Heiman D."/>
            <person name="Hepburn T."/>
            <person name="Howarth C."/>
            <person name="Jen D."/>
            <person name="Larson L."/>
            <person name="Lewis B."/>
            <person name="Mehta T."/>
            <person name="Park D."/>
            <person name="Pearson M."/>
            <person name="Roberts A."/>
            <person name="Saif S."/>
            <person name="Shea T."/>
            <person name="Shenoy N."/>
            <person name="Sisk P."/>
            <person name="Stolte C."/>
            <person name="Sykes S."/>
            <person name="Walk T."/>
            <person name="White J."/>
            <person name="Yandava C."/>
            <person name="Haas B."/>
            <person name="Henn M.R."/>
            <person name="Nusbaum C."/>
            <person name="Birren B."/>
        </authorList>
    </citation>
    <scope>NUCLEOTIDE SEQUENCE [LARGE SCALE GENOMIC DNA]</scope>
    <source>
        <strain evidence="3">NA</strain>
    </source>
</reference>
<dbReference type="Pfam" id="PF00005">
    <property type="entry name" value="ABC_tran"/>
    <property type="match status" value="1"/>
</dbReference>
<evidence type="ECO:0000259" key="1">
    <source>
        <dbReference type="Pfam" id="PF00005"/>
    </source>
</evidence>
<dbReference type="EMBL" id="ADBV01025318">
    <property type="protein sequence ID" value="EJW69843.1"/>
    <property type="molecule type" value="Genomic_DNA"/>
</dbReference>
<dbReference type="InterPro" id="IPR026082">
    <property type="entry name" value="ABCA"/>
</dbReference>
<protein>
    <recommendedName>
        <fullName evidence="1">ABC transporter domain-containing protein</fullName>
    </recommendedName>
</protein>
<feature type="non-terminal residue" evidence="2">
    <location>
        <position position="1"/>
    </location>
</feature>
<dbReference type="InterPro" id="IPR003439">
    <property type="entry name" value="ABC_transporter-like_ATP-bd"/>
</dbReference>
<gene>
    <name evidence="2" type="ORF">WUBG_19249</name>
</gene>
<proteinExistence type="predicted"/>
<dbReference type="AlphaFoldDB" id="J9DJP3"/>
<evidence type="ECO:0000313" key="2">
    <source>
        <dbReference type="EMBL" id="EJW69843.1"/>
    </source>
</evidence>
<dbReference type="Proteomes" id="UP000004810">
    <property type="component" value="Unassembled WGS sequence"/>
</dbReference>
<dbReference type="InterPro" id="IPR027417">
    <property type="entry name" value="P-loop_NTPase"/>
</dbReference>
<dbReference type="PANTHER" id="PTHR19229:SF250">
    <property type="entry name" value="ABC TRANSPORTER DOMAIN-CONTAINING PROTEIN-RELATED"/>
    <property type="match status" value="1"/>
</dbReference>
<dbReference type="GO" id="GO:0016020">
    <property type="term" value="C:membrane"/>
    <property type="evidence" value="ECO:0007669"/>
    <property type="project" value="InterPro"/>
</dbReference>